<feature type="coiled-coil region" evidence="1">
    <location>
        <begin position="58"/>
        <end position="96"/>
    </location>
</feature>
<sequence length="132" mass="14347">MSTNRILRPRSGSIDARPPVIAKPIVVRTKPTEGQTTVTSGAAGTSGIGMATAAMAPQQSMERLVERLENELSLLRAQLMEQAEQFRKDIATMQEHHRKEISINNAPGGDAIECEENSLTPVRRGVMVAQPD</sequence>
<proteinExistence type="predicted"/>
<evidence type="ECO:0000313" key="2">
    <source>
        <dbReference type="EnsemblMetazoa" id="ACOM024217-PA.1"/>
    </source>
</evidence>
<accession>A0A8W7P2H9</accession>
<dbReference type="Proteomes" id="UP000075882">
    <property type="component" value="Unassembled WGS sequence"/>
</dbReference>
<organism evidence="2">
    <name type="scientific">Anopheles coluzzii</name>
    <name type="common">African malaria mosquito</name>
    <dbReference type="NCBI Taxonomy" id="1518534"/>
    <lineage>
        <taxon>Eukaryota</taxon>
        <taxon>Metazoa</taxon>
        <taxon>Ecdysozoa</taxon>
        <taxon>Arthropoda</taxon>
        <taxon>Hexapoda</taxon>
        <taxon>Insecta</taxon>
        <taxon>Pterygota</taxon>
        <taxon>Neoptera</taxon>
        <taxon>Endopterygota</taxon>
        <taxon>Diptera</taxon>
        <taxon>Nematocera</taxon>
        <taxon>Culicoidea</taxon>
        <taxon>Culicidae</taxon>
        <taxon>Anophelinae</taxon>
        <taxon>Anopheles</taxon>
    </lineage>
</organism>
<protein>
    <submittedName>
        <fullName evidence="2">Uncharacterized protein</fullName>
    </submittedName>
</protein>
<evidence type="ECO:0000256" key="1">
    <source>
        <dbReference type="SAM" id="Coils"/>
    </source>
</evidence>
<dbReference type="EnsemblMetazoa" id="ACOM024217-RA">
    <property type="protein sequence ID" value="ACOM024217-PA.1"/>
    <property type="gene ID" value="ACOM024217"/>
</dbReference>
<keyword evidence="1" id="KW-0175">Coiled coil</keyword>
<name>A0A8W7P2H9_ANOCL</name>
<reference evidence="2" key="1">
    <citation type="submission" date="2022-08" db="UniProtKB">
        <authorList>
            <consortium name="EnsemblMetazoa"/>
        </authorList>
    </citation>
    <scope>IDENTIFICATION</scope>
</reference>
<dbReference type="AlphaFoldDB" id="A0A8W7P2H9"/>